<dbReference type="EMBL" id="GG673182">
    <property type="protein sequence ID" value="EER15737.1"/>
    <property type="molecule type" value="Genomic_DNA"/>
</dbReference>
<protein>
    <submittedName>
        <fullName evidence="1">Uncharacterized protein</fullName>
    </submittedName>
</protein>
<gene>
    <name evidence="1" type="ORF">Pmar_PMAR022872</name>
</gene>
<dbReference type="AlphaFoldDB" id="C5KIF9"/>
<dbReference type="Proteomes" id="UP000007800">
    <property type="component" value="Unassembled WGS sequence"/>
</dbReference>
<keyword evidence="2" id="KW-1185">Reference proteome</keyword>
<sequence>MPISNLLTASLPSLVGDLQLTHVQQEIQRRHVAALAAWKEEDYTTHWKQFASKYDTILQLGRKTPAADVNERRRQKSSMMRTTCQDVRKVAERFNYDMGALVGRLILLFGYDLDEDLGRFPNQPATSTVLQTLPALSEPSSSSSAATPSLASAASSSQAKWFERLDKRLAAIDRSSKELLELRKDLVAAQTRTADALTLLAGSVMRIEDMLVRISEGIRAGKKVCVDDG</sequence>
<proteinExistence type="predicted"/>
<name>C5KIF9_PERM5</name>
<dbReference type="OrthoDB" id="10433950at2759"/>
<dbReference type="RefSeq" id="XP_002783941.1">
    <property type="nucleotide sequence ID" value="XM_002783895.1"/>
</dbReference>
<dbReference type="GeneID" id="9060409"/>
<reference evidence="1 2" key="1">
    <citation type="submission" date="2008-07" db="EMBL/GenBank/DDBJ databases">
        <authorList>
            <person name="El-Sayed N."/>
            <person name="Caler E."/>
            <person name="Inman J."/>
            <person name="Amedeo P."/>
            <person name="Hass B."/>
            <person name="Wortman J."/>
        </authorList>
    </citation>
    <scope>NUCLEOTIDE SEQUENCE [LARGE SCALE GENOMIC DNA]</scope>
    <source>
        <strain evidence="2">ATCC 50983 / TXsc</strain>
    </source>
</reference>
<accession>C5KIF9</accession>
<organism evidence="2">
    <name type="scientific">Perkinsus marinus (strain ATCC 50983 / TXsc)</name>
    <dbReference type="NCBI Taxonomy" id="423536"/>
    <lineage>
        <taxon>Eukaryota</taxon>
        <taxon>Sar</taxon>
        <taxon>Alveolata</taxon>
        <taxon>Perkinsozoa</taxon>
        <taxon>Perkinsea</taxon>
        <taxon>Perkinsida</taxon>
        <taxon>Perkinsidae</taxon>
        <taxon>Perkinsus</taxon>
    </lineage>
</organism>
<dbReference type="InParanoid" id="C5KIF9"/>
<evidence type="ECO:0000313" key="2">
    <source>
        <dbReference type="Proteomes" id="UP000007800"/>
    </source>
</evidence>
<evidence type="ECO:0000313" key="1">
    <source>
        <dbReference type="EMBL" id="EER15737.1"/>
    </source>
</evidence>